<accession>A0A370GGI5</accession>
<dbReference type="PANTHER" id="PTHR42987">
    <property type="entry name" value="PEPTIDASE S49"/>
    <property type="match status" value="1"/>
</dbReference>
<organism evidence="7 8">
    <name type="scientific">Aquicella lusitana</name>
    <dbReference type="NCBI Taxonomy" id="254246"/>
    <lineage>
        <taxon>Bacteria</taxon>
        <taxon>Pseudomonadati</taxon>
        <taxon>Pseudomonadota</taxon>
        <taxon>Gammaproteobacteria</taxon>
        <taxon>Legionellales</taxon>
        <taxon>Coxiellaceae</taxon>
        <taxon>Aquicella</taxon>
    </lineage>
</organism>
<comment type="caution">
    <text evidence="7">The sequence shown here is derived from an EMBL/GenBank/DDBJ whole genome shotgun (WGS) entry which is preliminary data.</text>
</comment>
<keyword evidence="4" id="KW-0720">Serine protease</keyword>
<feature type="transmembrane region" description="Helical" evidence="5">
    <location>
        <begin position="33"/>
        <end position="52"/>
    </location>
</feature>
<feature type="domain" description="Peptidase S49" evidence="6">
    <location>
        <begin position="128"/>
        <end position="272"/>
    </location>
</feature>
<protein>
    <submittedName>
        <fullName evidence="7">Protease-4</fullName>
    </submittedName>
</protein>
<evidence type="ECO:0000256" key="3">
    <source>
        <dbReference type="ARBA" id="ARBA00022801"/>
    </source>
</evidence>
<keyword evidence="5" id="KW-0472">Membrane</keyword>
<keyword evidence="8" id="KW-1185">Reference proteome</keyword>
<evidence type="ECO:0000313" key="8">
    <source>
        <dbReference type="Proteomes" id="UP000254720"/>
    </source>
</evidence>
<evidence type="ECO:0000256" key="4">
    <source>
        <dbReference type="ARBA" id="ARBA00022825"/>
    </source>
</evidence>
<keyword evidence="5" id="KW-1133">Transmembrane helix</keyword>
<dbReference type="CDD" id="cd07023">
    <property type="entry name" value="S49_Sppa_N_C"/>
    <property type="match status" value="1"/>
</dbReference>
<dbReference type="Pfam" id="PF01343">
    <property type="entry name" value="Peptidase_S49"/>
    <property type="match status" value="1"/>
</dbReference>
<dbReference type="EMBL" id="QQAX01000015">
    <property type="protein sequence ID" value="RDI42440.1"/>
    <property type="molecule type" value="Genomic_DNA"/>
</dbReference>
<name>A0A370GGI5_9COXI</name>
<reference evidence="7 8" key="1">
    <citation type="submission" date="2018-07" db="EMBL/GenBank/DDBJ databases">
        <title>Genomic Encyclopedia of Type Strains, Phase IV (KMG-IV): sequencing the most valuable type-strain genomes for metagenomic binning, comparative biology and taxonomic classification.</title>
        <authorList>
            <person name="Goeker M."/>
        </authorList>
    </citation>
    <scope>NUCLEOTIDE SEQUENCE [LARGE SCALE GENOMIC DNA]</scope>
    <source>
        <strain evidence="7 8">DSM 16500</strain>
    </source>
</reference>
<sequence length="307" mass="34059">MQDMNNNNDINTVLVRDLLKEKRADRRWKNIRFIAWFALFAYLIIATFSFLGKTPTPAGIVNGKYAALIRLDGMIAPGRDLSADELLPVMREAFADKNAVGVVININSPGGTPVQAAIIHDAIIAYKKKYHKKVIVVGEDLLTSGAYYVAVAGDKIYVNPNTITGSIGVIMKGFGFVDLMKKVGVERRVYTAGDNKDRLDPFLPQTPADLEKIKEVMTEVHQNFVQAVIEGRKGKLNGDPKQLFSGDFWSGQTAVKLGLVDDLGNLMEAMNKEFKTTEYKEYGPSANIFRMLSGQLSSAFELFYTYA</sequence>
<dbReference type="RefSeq" id="WP_114834707.1">
    <property type="nucleotide sequence ID" value="NZ_LR699114.1"/>
</dbReference>
<comment type="similarity">
    <text evidence="1">Belongs to the peptidase S49 family.</text>
</comment>
<proteinExistence type="inferred from homology"/>
<dbReference type="SUPFAM" id="SSF52096">
    <property type="entry name" value="ClpP/crotonase"/>
    <property type="match status" value="1"/>
</dbReference>
<dbReference type="InterPro" id="IPR002142">
    <property type="entry name" value="Peptidase_S49"/>
</dbReference>
<dbReference type="InterPro" id="IPR029045">
    <property type="entry name" value="ClpP/crotonase-like_dom_sf"/>
</dbReference>
<evidence type="ECO:0000256" key="1">
    <source>
        <dbReference type="ARBA" id="ARBA00008683"/>
    </source>
</evidence>
<gene>
    <name evidence="7" type="ORF">C8D86_11543</name>
</gene>
<dbReference type="OrthoDB" id="9764363at2"/>
<keyword evidence="3" id="KW-0378">Hydrolase</keyword>
<dbReference type="GO" id="GO:0006508">
    <property type="term" value="P:proteolysis"/>
    <property type="evidence" value="ECO:0007669"/>
    <property type="project" value="UniProtKB-KW"/>
</dbReference>
<keyword evidence="2 7" id="KW-0645">Protease</keyword>
<dbReference type="Gene3D" id="6.20.330.10">
    <property type="match status" value="1"/>
</dbReference>
<dbReference type="PANTHER" id="PTHR42987:SF8">
    <property type="entry name" value="PROTEINASE"/>
    <property type="match status" value="1"/>
</dbReference>
<dbReference type="Proteomes" id="UP000254720">
    <property type="component" value="Unassembled WGS sequence"/>
</dbReference>
<dbReference type="InterPro" id="IPR047272">
    <property type="entry name" value="S49_SppA_C"/>
</dbReference>
<evidence type="ECO:0000313" key="7">
    <source>
        <dbReference type="EMBL" id="RDI42440.1"/>
    </source>
</evidence>
<evidence type="ECO:0000259" key="6">
    <source>
        <dbReference type="Pfam" id="PF01343"/>
    </source>
</evidence>
<dbReference type="GO" id="GO:0008236">
    <property type="term" value="F:serine-type peptidase activity"/>
    <property type="evidence" value="ECO:0007669"/>
    <property type="project" value="UniProtKB-KW"/>
</dbReference>
<evidence type="ECO:0000256" key="5">
    <source>
        <dbReference type="SAM" id="Phobius"/>
    </source>
</evidence>
<keyword evidence="5" id="KW-0812">Transmembrane</keyword>
<dbReference type="AlphaFoldDB" id="A0A370GGI5"/>
<evidence type="ECO:0000256" key="2">
    <source>
        <dbReference type="ARBA" id="ARBA00022670"/>
    </source>
</evidence>
<dbReference type="Gene3D" id="3.90.226.10">
    <property type="entry name" value="2-enoyl-CoA Hydratase, Chain A, domain 1"/>
    <property type="match status" value="1"/>
</dbReference>